<evidence type="ECO:0000313" key="2">
    <source>
        <dbReference type="Proteomes" id="UP000054107"/>
    </source>
</evidence>
<accession>A0A0B7N024</accession>
<organism evidence="1 2">
    <name type="scientific">Parasitella parasitica</name>
    <dbReference type="NCBI Taxonomy" id="35722"/>
    <lineage>
        <taxon>Eukaryota</taxon>
        <taxon>Fungi</taxon>
        <taxon>Fungi incertae sedis</taxon>
        <taxon>Mucoromycota</taxon>
        <taxon>Mucoromycotina</taxon>
        <taxon>Mucoromycetes</taxon>
        <taxon>Mucorales</taxon>
        <taxon>Mucorineae</taxon>
        <taxon>Mucoraceae</taxon>
        <taxon>Parasitella</taxon>
    </lineage>
</organism>
<name>A0A0B7N024_9FUNG</name>
<evidence type="ECO:0000313" key="1">
    <source>
        <dbReference type="EMBL" id="CEP08713.1"/>
    </source>
</evidence>
<reference evidence="1 2" key="1">
    <citation type="submission" date="2014-09" db="EMBL/GenBank/DDBJ databases">
        <authorList>
            <person name="Ellenberger Sabrina"/>
        </authorList>
    </citation>
    <scope>NUCLEOTIDE SEQUENCE [LARGE SCALE GENOMIC DNA]</scope>
    <source>
        <strain evidence="1 2">CBS 412.66</strain>
    </source>
</reference>
<dbReference type="EMBL" id="LN719974">
    <property type="protein sequence ID" value="CEP08713.1"/>
    <property type="molecule type" value="Genomic_DNA"/>
</dbReference>
<proteinExistence type="predicted"/>
<sequence length="125" mass="13795">MIAQPGQNLHAVYGAAGTGKSFLLNMLKHKFITMGYHPVVLAPTGIAAYTAGGQTIDRFFGLNMHQQHTYNPVRVDDYLKVNPKTVLLIDECSMLSAQKLEEIHNQATIATENNEIFGGLKTVFF</sequence>
<dbReference type="Gene3D" id="3.40.50.300">
    <property type="entry name" value="P-loop containing nucleotide triphosphate hydrolases"/>
    <property type="match status" value="1"/>
</dbReference>
<dbReference type="PANTHER" id="PTHR47642:SF5">
    <property type="entry name" value="ATP-DEPENDENT DNA HELICASE"/>
    <property type="match status" value="1"/>
</dbReference>
<dbReference type="SUPFAM" id="SSF52540">
    <property type="entry name" value="P-loop containing nucleoside triphosphate hydrolases"/>
    <property type="match status" value="1"/>
</dbReference>
<dbReference type="Pfam" id="PF13604">
    <property type="entry name" value="AAA_30"/>
    <property type="match status" value="1"/>
</dbReference>
<dbReference type="PANTHER" id="PTHR47642">
    <property type="entry name" value="ATP-DEPENDENT DNA HELICASE"/>
    <property type="match status" value="1"/>
</dbReference>
<dbReference type="OrthoDB" id="5578775at2759"/>
<dbReference type="Proteomes" id="UP000054107">
    <property type="component" value="Unassembled WGS sequence"/>
</dbReference>
<keyword evidence="2" id="KW-1185">Reference proteome</keyword>
<dbReference type="InterPro" id="IPR051055">
    <property type="entry name" value="PIF1_helicase"/>
</dbReference>
<dbReference type="STRING" id="35722.A0A0B7N024"/>
<dbReference type="AlphaFoldDB" id="A0A0B7N024"/>
<dbReference type="InterPro" id="IPR027417">
    <property type="entry name" value="P-loop_NTPase"/>
</dbReference>
<protein>
    <recommendedName>
        <fullName evidence="3">DNA helicase</fullName>
    </recommendedName>
</protein>
<feature type="non-terminal residue" evidence="1">
    <location>
        <position position="125"/>
    </location>
</feature>
<gene>
    <name evidence="1" type="primary">PARPA_02058.1 scaffold 2419</name>
</gene>
<evidence type="ECO:0008006" key="3">
    <source>
        <dbReference type="Google" id="ProtNLM"/>
    </source>
</evidence>